<protein>
    <submittedName>
        <fullName evidence="1">p2-like prophage tail protein X</fullName>
    </submittedName>
</protein>
<dbReference type="Proteomes" id="UP000199205">
    <property type="component" value="Unassembled WGS sequence"/>
</dbReference>
<organism evidence="1 2">
    <name type="scientific">Rhizobium lusitanum</name>
    <dbReference type="NCBI Taxonomy" id="293958"/>
    <lineage>
        <taxon>Bacteria</taxon>
        <taxon>Pseudomonadati</taxon>
        <taxon>Pseudomonadota</taxon>
        <taxon>Alphaproteobacteria</taxon>
        <taxon>Hyphomicrobiales</taxon>
        <taxon>Rhizobiaceae</taxon>
        <taxon>Rhizobium/Agrobacterium group</taxon>
        <taxon>Rhizobium</taxon>
    </lineage>
</organism>
<sequence length="90" mass="9640">MPAGWSIARPLSSPNFSGDRMAKTYTTRQGETVDIACLSHYGRTSGVVEAVLAVNPGLAGLGPVLPFGTQILMPEMPSVSAEHRLTRLWD</sequence>
<evidence type="ECO:0000313" key="2">
    <source>
        <dbReference type="Proteomes" id="UP000199205"/>
    </source>
</evidence>
<evidence type="ECO:0000313" key="1">
    <source>
        <dbReference type="EMBL" id="SCB41172.1"/>
    </source>
</evidence>
<dbReference type="InterPro" id="IPR008861">
    <property type="entry name" value="GpX-like"/>
</dbReference>
<dbReference type="AlphaFoldDB" id="A0A1C3WM59"/>
<proteinExistence type="predicted"/>
<gene>
    <name evidence="1" type="ORF">GA0061101_113122</name>
</gene>
<accession>A0A1C3WM59</accession>
<dbReference type="EMBL" id="FMAF01000013">
    <property type="protein sequence ID" value="SCB41172.1"/>
    <property type="molecule type" value="Genomic_DNA"/>
</dbReference>
<reference evidence="1 2" key="1">
    <citation type="submission" date="2016-08" db="EMBL/GenBank/DDBJ databases">
        <authorList>
            <person name="Seilhamer J.J."/>
        </authorList>
    </citation>
    <scope>NUCLEOTIDE SEQUENCE [LARGE SCALE GENOMIC DNA]</scope>
    <source>
        <strain evidence="1 2">P1-7</strain>
    </source>
</reference>
<name>A0A1C3WM59_9HYPH</name>
<dbReference type="Pfam" id="PF05489">
    <property type="entry name" value="Phage_tail_X"/>
    <property type="match status" value="1"/>
</dbReference>